<accession>A0A813M4V1</accession>
<evidence type="ECO:0000256" key="1">
    <source>
        <dbReference type="SAM" id="MobiDB-lite"/>
    </source>
</evidence>
<name>A0A813M4V1_9BILA</name>
<dbReference type="EMBL" id="CAJNOC010000132">
    <property type="protein sequence ID" value="CAF0717923.1"/>
    <property type="molecule type" value="Genomic_DNA"/>
</dbReference>
<keyword evidence="4" id="KW-1185">Reference proteome</keyword>
<proteinExistence type="predicted"/>
<evidence type="ECO:0000313" key="4">
    <source>
        <dbReference type="Proteomes" id="UP000663879"/>
    </source>
</evidence>
<organism evidence="3 4">
    <name type="scientific">Brachionus calyciflorus</name>
    <dbReference type="NCBI Taxonomy" id="104777"/>
    <lineage>
        <taxon>Eukaryota</taxon>
        <taxon>Metazoa</taxon>
        <taxon>Spiralia</taxon>
        <taxon>Gnathifera</taxon>
        <taxon>Rotifera</taxon>
        <taxon>Eurotatoria</taxon>
        <taxon>Monogononta</taxon>
        <taxon>Pseudotrocha</taxon>
        <taxon>Ploima</taxon>
        <taxon>Brachionidae</taxon>
        <taxon>Brachionus</taxon>
    </lineage>
</organism>
<dbReference type="SUPFAM" id="SSF46689">
    <property type="entry name" value="Homeodomain-like"/>
    <property type="match status" value="1"/>
</dbReference>
<feature type="transmembrane region" description="Helical" evidence="2">
    <location>
        <begin position="6"/>
        <end position="27"/>
    </location>
</feature>
<protein>
    <submittedName>
        <fullName evidence="3">Uncharacterized protein</fullName>
    </submittedName>
</protein>
<dbReference type="InterPro" id="IPR009057">
    <property type="entry name" value="Homeodomain-like_sf"/>
</dbReference>
<evidence type="ECO:0000313" key="3">
    <source>
        <dbReference type="EMBL" id="CAF0717923.1"/>
    </source>
</evidence>
<keyword evidence="2" id="KW-1133">Transmembrane helix</keyword>
<comment type="caution">
    <text evidence="3">The sequence shown here is derived from an EMBL/GenBank/DDBJ whole genome shotgun (WGS) entry which is preliminary data.</text>
</comment>
<sequence>MFETFFLLFTCILYTCLILLNCTKLLIFYKNGQKKVSEAQSWQIIGLMKEKTKSQQEIADLVGVSRKCVFPTKCNYEKTSRAKELSRLGRPPKLTSRDESYISRKVRINPKKALES</sequence>
<feature type="region of interest" description="Disordered" evidence="1">
    <location>
        <begin position="80"/>
        <end position="99"/>
    </location>
</feature>
<reference evidence="3" key="1">
    <citation type="submission" date="2021-02" db="EMBL/GenBank/DDBJ databases">
        <authorList>
            <person name="Nowell W R."/>
        </authorList>
    </citation>
    <scope>NUCLEOTIDE SEQUENCE</scope>
    <source>
        <strain evidence="3">Ploen Becks lab</strain>
    </source>
</reference>
<dbReference type="Proteomes" id="UP000663879">
    <property type="component" value="Unassembled WGS sequence"/>
</dbReference>
<keyword evidence="2" id="KW-0472">Membrane</keyword>
<evidence type="ECO:0000256" key="2">
    <source>
        <dbReference type="SAM" id="Phobius"/>
    </source>
</evidence>
<keyword evidence="2" id="KW-0812">Transmembrane</keyword>
<gene>
    <name evidence="3" type="ORF">OXX778_LOCUS1878</name>
</gene>
<dbReference type="AlphaFoldDB" id="A0A813M4V1"/>